<comment type="caution">
    <text evidence="2">The sequence shown here is derived from an EMBL/GenBank/DDBJ whole genome shotgun (WGS) entry which is preliminary data.</text>
</comment>
<dbReference type="Gene3D" id="1.20.1270.180">
    <property type="match status" value="1"/>
</dbReference>
<proteinExistence type="predicted"/>
<name>A0A3E1RAA3_9BURK</name>
<protein>
    <recommendedName>
        <fullName evidence="1">Lysozyme inhibitor LprI-like N-terminal domain-containing protein</fullName>
    </recommendedName>
</protein>
<organism evidence="2 3">
    <name type="scientific">Rhodoferax lacus</name>
    <dbReference type="NCBI Taxonomy" id="2184758"/>
    <lineage>
        <taxon>Bacteria</taxon>
        <taxon>Pseudomonadati</taxon>
        <taxon>Pseudomonadota</taxon>
        <taxon>Betaproteobacteria</taxon>
        <taxon>Burkholderiales</taxon>
        <taxon>Comamonadaceae</taxon>
        <taxon>Rhodoferax</taxon>
    </lineage>
</organism>
<keyword evidence="3" id="KW-1185">Reference proteome</keyword>
<accession>A0A3E1RAA3</accession>
<dbReference type="EMBL" id="QFZK01000011">
    <property type="protein sequence ID" value="RFO95962.1"/>
    <property type="molecule type" value="Genomic_DNA"/>
</dbReference>
<evidence type="ECO:0000313" key="2">
    <source>
        <dbReference type="EMBL" id="RFO95962.1"/>
    </source>
</evidence>
<dbReference type="Proteomes" id="UP000260665">
    <property type="component" value="Unassembled WGS sequence"/>
</dbReference>
<evidence type="ECO:0000313" key="3">
    <source>
        <dbReference type="Proteomes" id="UP000260665"/>
    </source>
</evidence>
<sequence length="170" mass="19242">MAVTSRQQLSGWKSSLQIAYQVEEKMKPSYSKPELTMQVTKALIGFFVVTAFYCANAEDVPQVCESPTAGQQMVLCKRVALRISTQQVTDLFNQNMTEYQGNDRNILAKAHLPAAAPEFAKAQKSWTAYKEASCKAEYNYVGSGSLREIEYLDCLLEFNKRRLEELRPHS</sequence>
<reference evidence="2 3" key="1">
    <citation type="submission" date="2018-05" db="EMBL/GenBank/DDBJ databases">
        <title>Rhodoferax soyangensis sp.nov., isolated from an oligotrophic freshwater lake.</title>
        <authorList>
            <person name="Park M."/>
        </authorList>
    </citation>
    <scope>NUCLEOTIDE SEQUENCE [LARGE SCALE GENOMIC DNA]</scope>
    <source>
        <strain evidence="2 3">IMCC26218</strain>
    </source>
</reference>
<dbReference type="InterPro" id="IPR009739">
    <property type="entry name" value="LprI-like_N"/>
</dbReference>
<dbReference type="Pfam" id="PF07007">
    <property type="entry name" value="LprI"/>
    <property type="match status" value="1"/>
</dbReference>
<feature type="domain" description="Lysozyme inhibitor LprI-like N-terminal" evidence="1">
    <location>
        <begin position="72"/>
        <end position="166"/>
    </location>
</feature>
<gene>
    <name evidence="2" type="ORF">DIC66_16180</name>
</gene>
<evidence type="ECO:0000259" key="1">
    <source>
        <dbReference type="Pfam" id="PF07007"/>
    </source>
</evidence>
<dbReference type="AlphaFoldDB" id="A0A3E1RAA3"/>